<feature type="domain" description="HTH tetR-type" evidence="5">
    <location>
        <begin position="15"/>
        <end position="75"/>
    </location>
</feature>
<accession>A0ABX8SKM4</accession>
<dbReference type="PANTHER" id="PTHR30055">
    <property type="entry name" value="HTH-TYPE TRANSCRIPTIONAL REGULATOR RUTR"/>
    <property type="match status" value="1"/>
</dbReference>
<evidence type="ECO:0000259" key="5">
    <source>
        <dbReference type="PROSITE" id="PS50977"/>
    </source>
</evidence>
<evidence type="ECO:0000256" key="4">
    <source>
        <dbReference type="PROSITE-ProRule" id="PRU00335"/>
    </source>
</evidence>
<dbReference type="PANTHER" id="PTHR30055:SF234">
    <property type="entry name" value="HTH-TYPE TRANSCRIPTIONAL REGULATOR BETI"/>
    <property type="match status" value="1"/>
</dbReference>
<dbReference type="PROSITE" id="PS50977">
    <property type="entry name" value="HTH_TETR_2"/>
    <property type="match status" value="1"/>
</dbReference>
<evidence type="ECO:0000256" key="2">
    <source>
        <dbReference type="ARBA" id="ARBA00023125"/>
    </source>
</evidence>
<dbReference type="Pfam" id="PF00440">
    <property type="entry name" value="TetR_N"/>
    <property type="match status" value="1"/>
</dbReference>
<dbReference type="EMBL" id="CP079216">
    <property type="protein sequence ID" value="QXT62987.1"/>
    <property type="molecule type" value="Genomic_DNA"/>
</dbReference>
<organism evidence="6 7">
    <name type="scientific">Tessaracoccus palaemonis</name>
    <dbReference type="NCBI Taxonomy" id="2829499"/>
    <lineage>
        <taxon>Bacteria</taxon>
        <taxon>Bacillati</taxon>
        <taxon>Actinomycetota</taxon>
        <taxon>Actinomycetes</taxon>
        <taxon>Propionibacteriales</taxon>
        <taxon>Propionibacteriaceae</taxon>
        <taxon>Tessaracoccus</taxon>
    </lineage>
</organism>
<dbReference type="InterPro" id="IPR050109">
    <property type="entry name" value="HTH-type_TetR-like_transc_reg"/>
</dbReference>
<keyword evidence="1" id="KW-0805">Transcription regulation</keyword>
<dbReference type="InterPro" id="IPR001647">
    <property type="entry name" value="HTH_TetR"/>
</dbReference>
<keyword evidence="7" id="KW-1185">Reference proteome</keyword>
<sequence length="203" mass="22102">MEPVSTAAPESARRRATRARLVQAAQQEFGKNGIDATSVEQLCEAAGFTRGAFYSNFATKDDLCVAIAEHFAEQTIRSCHEALASLPDRPTPVDIVAQILGAASLTEDEHRTQLELQLRAWRDPELGARMAAVRADTLPLAAEVIARATAQAGVEMLVDVNDLIRIFEALFFAPTLAREGTSLRLIACVANHLTRDTHPQEQP</sequence>
<dbReference type="Proteomes" id="UP000824504">
    <property type="component" value="Chromosome"/>
</dbReference>
<proteinExistence type="predicted"/>
<evidence type="ECO:0000256" key="1">
    <source>
        <dbReference type="ARBA" id="ARBA00023015"/>
    </source>
</evidence>
<reference evidence="6 7" key="1">
    <citation type="submission" date="2021-07" db="EMBL/GenBank/DDBJ databases">
        <title>complete genome sequencing of Tessaracoccus sp.J1M15.</title>
        <authorList>
            <person name="Bae J.-W."/>
            <person name="Kim D.-y."/>
        </authorList>
    </citation>
    <scope>NUCLEOTIDE SEQUENCE [LARGE SCALE GENOMIC DNA]</scope>
    <source>
        <strain evidence="6 7">J1M15</strain>
    </source>
</reference>
<name>A0ABX8SKM4_9ACTN</name>
<protein>
    <submittedName>
        <fullName evidence="6">TetR/AcrR family transcriptional regulator</fullName>
    </submittedName>
</protein>
<evidence type="ECO:0000313" key="7">
    <source>
        <dbReference type="Proteomes" id="UP000824504"/>
    </source>
</evidence>
<keyword evidence="3" id="KW-0804">Transcription</keyword>
<gene>
    <name evidence="6" type="ORF">KDB89_00390</name>
</gene>
<feature type="DNA-binding region" description="H-T-H motif" evidence="4">
    <location>
        <begin position="38"/>
        <end position="57"/>
    </location>
</feature>
<evidence type="ECO:0000256" key="3">
    <source>
        <dbReference type="ARBA" id="ARBA00023163"/>
    </source>
</evidence>
<evidence type="ECO:0000313" key="6">
    <source>
        <dbReference type="EMBL" id="QXT62987.1"/>
    </source>
</evidence>
<dbReference type="RefSeq" id="WP_219082411.1">
    <property type="nucleotide sequence ID" value="NZ_CP079216.1"/>
</dbReference>
<keyword evidence="2 4" id="KW-0238">DNA-binding</keyword>